<accession>A0AAV1HY42</accession>
<evidence type="ECO:0000313" key="9">
    <source>
        <dbReference type="EMBL" id="CAK0753118.1"/>
    </source>
</evidence>
<protein>
    <recommendedName>
        <fullName evidence="8">DEX1 C-terminal domain-containing protein</fullName>
    </recommendedName>
</protein>
<evidence type="ECO:0000256" key="1">
    <source>
        <dbReference type="ARBA" id="ARBA00004167"/>
    </source>
</evidence>
<dbReference type="InterPro" id="IPR028994">
    <property type="entry name" value="Integrin_alpha_N"/>
</dbReference>
<keyword evidence="5" id="KW-0472">Membrane</keyword>
<evidence type="ECO:0000256" key="7">
    <source>
        <dbReference type="SAM" id="SignalP"/>
    </source>
</evidence>
<evidence type="ECO:0000256" key="4">
    <source>
        <dbReference type="ARBA" id="ARBA00022989"/>
    </source>
</evidence>
<evidence type="ECO:0000256" key="5">
    <source>
        <dbReference type="ARBA" id="ARBA00023136"/>
    </source>
</evidence>
<keyword evidence="4" id="KW-1133">Transmembrane helix</keyword>
<evidence type="ECO:0000256" key="2">
    <source>
        <dbReference type="ARBA" id="ARBA00022692"/>
    </source>
</evidence>
<dbReference type="PANTHER" id="PTHR21419:SF23">
    <property type="entry name" value="PROTEIN DEFECTIVE IN EXINE FORMATION 1"/>
    <property type="match status" value="1"/>
</dbReference>
<dbReference type="InterPro" id="IPR056376">
    <property type="entry name" value="DEX1_C"/>
</dbReference>
<feature type="domain" description="DEX1 C-terminal" evidence="8">
    <location>
        <begin position="709"/>
        <end position="825"/>
    </location>
</feature>
<organism evidence="9 10">
    <name type="scientific">Coccomyxa viridis</name>
    <dbReference type="NCBI Taxonomy" id="1274662"/>
    <lineage>
        <taxon>Eukaryota</taxon>
        <taxon>Viridiplantae</taxon>
        <taxon>Chlorophyta</taxon>
        <taxon>core chlorophytes</taxon>
        <taxon>Trebouxiophyceae</taxon>
        <taxon>Trebouxiophyceae incertae sedis</taxon>
        <taxon>Coccomyxaceae</taxon>
        <taxon>Coccomyxa</taxon>
    </lineage>
</organism>
<proteinExistence type="predicted"/>
<reference evidence="9 10" key="1">
    <citation type="submission" date="2023-10" db="EMBL/GenBank/DDBJ databases">
        <authorList>
            <person name="Maclean D."/>
            <person name="Macfadyen A."/>
        </authorList>
    </citation>
    <scope>NUCLEOTIDE SEQUENCE [LARGE SCALE GENOMIC DNA]</scope>
</reference>
<gene>
    <name evidence="9" type="ORF">CVIRNUC_002197</name>
</gene>
<comment type="subcellular location">
    <subcellularLocation>
        <location evidence="1">Membrane</location>
        <topology evidence="1">Single-pass membrane protein</topology>
    </subcellularLocation>
</comment>
<dbReference type="AlphaFoldDB" id="A0AAV1HY42"/>
<dbReference type="GO" id="GO:0016020">
    <property type="term" value="C:membrane"/>
    <property type="evidence" value="ECO:0007669"/>
    <property type="project" value="UniProtKB-SubCell"/>
</dbReference>
<dbReference type="Gene3D" id="2.130.10.130">
    <property type="entry name" value="Integrin alpha, N-terminal"/>
    <property type="match status" value="2"/>
</dbReference>
<evidence type="ECO:0000256" key="3">
    <source>
        <dbReference type="ARBA" id="ARBA00022729"/>
    </source>
</evidence>
<dbReference type="SUPFAM" id="SSF69318">
    <property type="entry name" value="Integrin alpha N-terminal domain"/>
    <property type="match status" value="2"/>
</dbReference>
<feature type="region of interest" description="Disordered" evidence="6">
    <location>
        <begin position="196"/>
        <end position="224"/>
    </location>
</feature>
<evidence type="ECO:0000259" key="8">
    <source>
        <dbReference type="Pfam" id="PF23722"/>
    </source>
</evidence>
<keyword evidence="10" id="KW-1185">Reference proteome</keyword>
<dbReference type="Pfam" id="PF23722">
    <property type="entry name" value="Beta-sand_DEX1"/>
    <property type="match status" value="1"/>
</dbReference>
<comment type="caution">
    <text evidence="9">The sequence shown here is derived from an EMBL/GenBank/DDBJ whole genome shotgun (WGS) entry which is preliminary data.</text>
</comment>
<dbReference type="Pfam" id="PF01839">
    <property type="entry name" value="FG-GAP"/>
    <property type="match status" value="1"/>
</dbReference>
<evidence type="ECO:0000256" key="6">
    <source>
        <dbReference type="SAM" id="MobiDB-lite"/>
    </source>
</evidence>
<dbReference type="EMBL" id="CAUYUE010000003">
    <property type="protein sequence ID" value="CAK0753118.1"/>
    <property type="molecule type" value="Genomic_DNA"/>
</dbReference>
<feature type="region of interest" description="Disordered" evidence="6">
    <location>
        <begin position="240"/>
        <end position="275"/>
    </location>
</feature>
<sequence>MPYMLGQMKRRVLLLIAYTFLVHAWQLNGQLSKPIVSNSQVDVSSNKYLQRVNEEDADNTERQAQDEVAPQGFCGTDIALKWMTEVSSSVYATPIIHDLFSDGHKEIIVPSFVHYLEVVDGADGAKAMDDFWPAFHESEVHATPVMVDFDYDGVMDILLATNDGELLVIKDTGEIMTEKLTVPRLRMRRDWYQSLAPDPTDHSHPDIGVFPDAQDGSKVPEPFNASASYRRRLLSSGVLDESRTQVEEQLSGPHRAKLQADSGMPQSGSQTDEATKSYKELFTDPDNEWNAEMDSDEGDRGYLADMDNPDTKHLISGDGFHPDDVDSWNEKYAVHYDDEFADDWRPPPDPYSEFGDDGGWGDESFFEAPHEREGSFLRLDAHIMTTPAVGDIDGDGHLEIMVAASYYFDTDYYQDEVHKKELGADIDISKYVAGGLVVFNLQTRSIKWQLHLDLSTDTTAFRAHIYSNPTLADLDGDGKLEIIVGTSMGFVYVLDCEGRSREGWPLQMGEVQAQVAAADINGDGALEVVAADTRGNVAALAADGRELWERHLKSTITQAPVFGDVNGDGILEVVVGTASGLIAVLSGISGKDVAPFPFRTHGSIKSQVLLTRLVDGRKALHIVVLSHDGHLYVIDGITGCADTVDIGETAYASVLADDLDNDGRMDLVLSTMNGNLYCFHTGATYHPLKAWPAPVLGRSGFTARFDWEGVYALQSSREPRDVRGQTLSVRFAIVDKRLHSGAPGSATYNSSGGPYTVSVSLQGVGAVEMNAGDLPVIGVSAKYEGPGIYTVEVPCPRTRSTATVHIEMVDSNQMVFTDSFALSFHFQFHRLLKWLLVLPFVACAIAVASLPIEQAAAALPSFMRPSAAAP</sequence>
<evidence type="ECO:0000313" key="10">
    <source>
        <dbReference type="Proteomes" id="UP001314263"/>
    </source>
</evidence>
<feature type="signal peptide" evidence="7">
    <location>
        <begin position="1"/>
        <end position="24"/>
    </location>
</feature>
<dbReference type="Pfam" id="PF13517">
    <property type="entry name" value="FG-GAP_3"/>
    <property type="match status" value="1"/>
</dbReference>
<feature type="chain" id="PRO_5043393251" description="DEX1 C-terminal domain-containing protein" evidence="7">
    <location>
        <begin position="25"/>
        <end position="870"/>
    </location>
</feature>
<dbReference type="Proteomes" id="UP001314263">
    <property type="component" value="Unassembled WGS sequence"/>
</dbReference>
<dbReference type="InterPro" id="IPR013517">
    <property type="entry name" value="FG-GAP"/>
</dbReference>
<name>A0AAV1HY42_9CHLO</name>
<keyword evidence="3 7" id="KW-0732">Signal</keyword>
<dbReference type="InterPro" id="IPR045232">
    <property type="entry name" value="FAM234"/>
</dbReference>
<keyword evidence="2" id="KW-0812">Transmembrane</keyword>
<dbReference type="PANTHER" id="PTHR21419">
    <property type="match status" value="1"/>
</dbReference>